<accession>A0ABX0I619</accession>
<dbReference type="SUPFAM" id="SSF101898">
    <property type="entry name" value="NHL repeat"/>
    <property type="match status" value="1"/>
</dbReference>
<dbReference type="EMBL" id="JAAJBT010000004">
    <property type="protein sequence ID" value="NHM02141.1"/>
    <property type="molecule type" value="Genomic_DNA"/>
</dbReference>
<proteinExistence type="predicted"/>
<evidence type="ECO:0000313" key="1">
    <source>
        <dbReference type="EMBL" id="NHM02141.1"/>
    </source>
</evidence>
<dbReference type="Proteomes" id="UP000800984">
    <property type="component" value="Unassembled WGS sequence"/>
</dbReference>
<dbReference type="PROSITE" id="PS51257">
    <property type="entry name" value="PROKAR_LIPOPROTEIN"/>
    <property type="match status" value="1"/>
</dbReference>
<name>A0ABX0I619_9FLAO</name>
<gene>
    <name evidence="1" type="ORF">G4D72_08460</name>
</gene>
<keyword evidence="2" id="KW-1185">Reference proteome</keyword>
<organism evidence="1 2">
    <name type="scientific">Flavobacterium difficile</name>
    <dbReference type="NCBI Taxonomy" id="2709659"/>
    <lineage>
        <taxon>Bacteria</taxon>
        <taxon>Pseudomonadati</taxon>
        <taxon>Bacteroidota</taxon>
        <taxon>Flavobacteriia</taxon>
        <taxon>Flavobacteriales</taxon>
        <taxon>Flavobacteriaceae</taxon>
        <taxon>Flavobacterium</taxon>
    </lineage>
</organism>
<comment type="caution">
    <text evidence="1">The sequence shown here is derived from an EMBL/GenBank/DDBJ whole genome shotgun (WGS) entry which is preliminary data.</text>
</comment>
<evidence type="ECO:0008006" key="3">
    <source>
        <dbReference type="Google" id="ProtNLM"/>
    </source>
</evidence>
<protein>
    <recommendedName>
        <fullName evidence="3">Lipoprotein</fullName>
    </recommendedName>
</protein>
<evidence type="ECO:0000313" key="2">
    <source>
        <dbReference type="Proteomes" id="UP000800984"/>
    </source>
</evidence>
<reference evidence="1 2" key="1">
    <citation type="submission" date="2020-02" db="EMBL/GenBank/DDBJ databases">
        <authorList>
            <person name="Chen W.-M."/>
        </authorList>
    </citation>
    <scope>NUCLEOTIDE SEQUENCE [LARGE SCALE GENOMIC DNA]</scope>
    <source>
        <strain evidence="1 2">KDG-16</strain>
    </source>
</reference>
<sequence>MKTLLAVACISLLSCENKSETSELKQITDLPKTLKEISGVAFSNNLIYSIEDSGNENEVTVLDTLGTITKTIVVNAVENIDWEDLTFDKKDNLYIGDFGNNDNDRKDLAIYKINQSDLKKESVDVAYKVTFDYPEQTDFPPKKKDLLFDVEGFFEYENHFYLFTKNRSKGFDGTSYIYKVPNQAGHHKAQLIKKIITCSDYHNCAITSAAISPDGLKFVLLSHSKLWLFENYSKDDITNGKMTELNLNHYSQKEAVCFKNNEELFIADEKVKKTGGNLFQVSLESLK</sequence>